<protein>
    <submittedName>
        <fullName evidence="8">Cytochrome P450 81F1</fullName>
    </submittedName>
</protein>
<dbReference type="PANTHER" id="PTHR47947:SF6">
    <property type="entry name" value="CYTOCHROME P450"/>
    <property type="match status" value="1"/>
</dbReference>
<comment type="subcellular location">
    <subcellularLocation>
        <location evidence="1">Membrane</location>
    </subcellularLocation>
</comment>
<dbReference type="EMBL" id="LWDX02009778">
    <property type="protein sequence ID" value="OEL36234.1"/>
    <property type="molecule type" value="Genomic_DNA"/>
</dbReference>
<dbReference type="InterPro" id="IPR017972">
    <property type="entry name" value="Cyt_P450_CS"/>
</dbReference>
<dbReference type="Proteomes" id="UP000095767">
    <property type="component" value="Unassembled WGS sequence"/>
</dbReference>
<name>A0A1E5WFW1_9POAL</name>
<feature type="chain" id="PRO_5009189198" evidence="7">
    <location>
        <begin position="28"/>
        <end position="959"/>
    </location>
</feature>
<dbReference type="STRING" id="888268.A0A1E5WFW1"/>
<proteinExistence type="predicted"/>
<keyword evidence="9" id="KW-1185">Reference proteome</keyword>
<dbReference type="SUPFAM" id="SSF48264">
    <property type="entry name" value="Cytochrome P450"/>
    <property type="match status" value="2"/>
</dbReference>
<dbReference type="InterPro" id="IPR002401">
    <property type="entry name" value="Cyt_P450_E_grp-I"/>
</dbReference>
<reference evidence="8 9" key="1">
    <citation type="submission" date="2016-09" db="EMBL/GenBank/DDBJ databases">
        <title>The draft genome of Dichanthelium oligosanthes: A C3 panicoid grass species.</title>
        <authorList>
            <person name="Studer A.J."/>
            <person name="Schnable J.C."/>
            <person name="Brutnell T.P."/>
        </authorList>
    </citation>
    <scope>NUCLEOTIDE SEQUENCE [LARGE SCALE GENOMIC DNA]</scope>
    <source>
        <strain evidence="9">cv. Kellogg 1175</strain>
        <tissue evidence="8">Leaf</tissue>
    </source>
</reference>
<dbReference type="FunFam" id="1.10.630.10:FF:000023">
    <property type="entry name" value="Cytochrome P450 family protein"/>
    <property type="match status" value="1"/>
</dbReference>
<dbReference type="PROSITE" id="PS00086">
    <property type="entry name" value="CYTOCHROME_P450"/>
    <property type="match status" value="1"/>
</dbReference>
<dbReference type="GO" id="GO:0016020">
    <property type="term" value="C:membrane"/>
    <property type="evidence" value="ECO:0007669"/>
    <property type="project" value="UniProtKB-SubCell"/>
</dbReference>
<keyword evidence="3" id="KW-0479">Metal-binding</keyword>
<dbReference type="GO" id="GO:0004497">
    <property type="term" value="F:monooxygenase activity"/>
    <property type="evidence" value="ECO:0007669"/>
    <property type="project" value="InterPro"/>
</dbReference>
<dbReference type="Pfam" id="PF00067">
    <property type="entry name" value="p450"/>
    <property type="match status" value="2"/>
</dbReference>
<evidence type="ECO:0000256" key="7">
    <source>
        <dbReference type="SAM" id="SignalP"/>
    </source>
</evidence>
<sequence>MEMISKPLLSSSLLLLLTWLLVRLLSSSHRKNADGQGRRIPSPPALPVVGHLHLLKKPLHRSLAALAKRYGGDAGLLLLRFGARPVLFVTDPAIADECFTVHDVALADRPGLASRRILTDDCPSISTANYGPLWRQLRRLATVHALCAHRLAATAAARDAEARAMAAKLWRSGPGAVSVKVTAYEFVVNVIMTMVLRFKEMTEAALAAAGAANRQDFLPVLRMLDFGRTAKRLAALGKERHQFGQSLIDEYTRRHPRGASQQDTQRTVIGDLLRQQKEGSPEPLDDVVIRTVCLSLLQAGTDTSSSTIEWAMALLLSNPDVLKKATAEIHSIVGTSRLLRDSDLSSLSYLRCIVTETLRLYPLTPNHVPHEASRDCVIAGGHVVAGGTMVLVDVYSMQRDPNMWKDPEKFMPERFMDDENPEEDRRWMMPFGRGRRKCPEHTPDRCEIMEISQPLLLASLLPLTWLLVRLLLASSSKHTNGQGRRIPSPPALPVFGHLHLIKKPLHRSLAALATRYGEGAGLLLLLFGGKPVVLVTSPAVADECFTVHDVALADRPGLASRRLLTEDCPAIAMCNYGPLWRQLRRLATVHALCTHRLGATAGTRDAEARAMAARLWRAGPGAVAVKSTAYQFVANVIMAMVTGQRMPEEQVLGFKTMTEAGLAAAGAANRHDSLPVLRLLDFGRTRRRLAGINKARQQFGQSILDDYRRRHPRGAADAKETPRTVVGDLLRQQQQEESPEQLDDVVIRSVCLSLMQAGTDTSSSMIEWAMALLLNNPDVLGRATAEIHSIVGTSRLLQESDIAGLPYLRGVVTETLRLKPLAPNHVPHEVTQDCTIAGYAIARGTMVLVDVYSMQRDPTVWEDPEKFMPERFMDDSKVDGDSRWMMPFGMGRRRCPGEGLALRTVGVALGVMMQCFEWERVGGEEVDMREGSGLTMPMAVPLVAVCRPRAEMETLLKTL</sequence>
<keyword evidence="2" id="KW-0349">Heme</keyword>
<evidence type="ECO:0000256" key="6">
    <source>
        <dbReference type="ARBA" id="ARBA00023136"/>
    </source>
</evidence>
<dbReference type="InterPro" id="IPR001128">
    <property type="entry name" value="Cyt_P450"/>
</dbReference>
<keyword evidence="5" id="KW-0408">Iron</keyword>
<keyword evidence="6" id="KW-0472">Membrane</keyword>
<dbReference type="OrthoDB" id="1055148at2759"/>
<comment type="caution">
    <text evidence="8">The sequence shown here is derived from an EMBL/GenBank/DDBJ whole genome shotgun (WGS) entry which is preliminary data.</text>
</comment>
<organism evidence="8 9">
    <name type="scientific">Dichanthelium oligosanthes</name>
    <dbReference type="NCBI Taxonomy" id="888268"/>
    <lineage>
        <taxon>Eukaryota</taxon>
        <taxon>Viridiplantae</taxon>
        <taxon>Streptophyta</taxon>
        <taxon>Embryophyta</taxon>
        <taxon>Tracheophyta</taxon>
        <taxon>Spermatophyta</taxon>
        <taxon>Magnoliopsida</taxon>
        <taxon>Liliopsida</taxon>
        <taxon>Poales</taxon>
        <taxon>Poaceae</taxon>
        <taxon>PACMAD clade</taxon>
        <taxon>Panicoideae</taxon>
        <taxon>Panicodae</taxon>
        <taxon>Paniceae</taxon>
        <taxon>Dichantheliinae</taxon>
        <taxon>Dichanthelium</taxon>
    </lineage>
</organism>
<evidence type="ECO:0000256" key="1">
    <source>
        <dbReference type="ARBA" id="ARBA00004370"/>
    </source>
</evidence>
<dbReference type="PRINTS" id="PR00463">
    <property type="entry name" value="EP450I"/>
</dbReference>
<dbReference type="GO" id="GO:0005506">
    <property type="term" value="F:iron ion binding"/>
    <property type="evidence" value="ECO:0007669"/>
    <property type="project" value="InterPro"/>
</dbReference>
<accession>A0A1E5WFW1</accession>
<feature type="signal peptide" evidence="7">
    <location>
        <begin position="1"/>
        <end position="27"/>
    </location>
</feature>
<keyword evidence="7" id="KW-0732">Signal</keyword>
<dbReference type="AlphaFoldDB" id="A0A1E5WFW1"/>
<evidence type="ECO:0000256" key="5">
    <source>
        <dbReference type="ARBA" id="ARBA00023004"/>
    </source>
</evidence>
<evidence type="ECO:0000256" key="2">
    <source>
        <dbReference type="ARBA" id="ARBA00022617"/>
    </source>
</evidence>
<dbReference type="FunFam" id="1.10.630.10:FF:000026">
    <property type="entry name" value="Cytochrome P450 82C4"/>
    <property type="match status" value="1"/>
</dbReference>
<dbReference type="GO" id="GO:0016705">
    <property type="term" value="F:oxidoreductase activity, acting on paired donors, with incorporation or reduction of molecular oxygen"/>
    <property type="evidence" value="ECO:0007669"/>
    <property type="project" value="InterPro"/>
</dbReference>
<keyword evidence="4" id="KW-0560">Oxidoreductase</keyword>
<dbReference type="InterPro" id="IPR050651">
    <property type="entry name" value="Plant_Cytochrome_P450_Monoox"/>
</dbReference>
<dbReference type="PANTHER" id="PTHR47947">
    <property type="entry name" value="CYTOCHROME P450 82C3-RELATED"/>
    <property type="match status" value="1"/>
</dbReference>
<gene>
    <name evidence="8" type="ORF">BAE44_0002747</name>
</gene>
<evidence type="ECO:0000256" key="3">
    <source>
        <dbReference type="ARBA" id="ARBA00022723"/>
    </source>
</evidence>
<dbReference type="Gene3D" id="1.10.630.10">
    <property type="entry name" value="Cytochrome P450"/>
    <property type="match status" value="2"/>
</dbReference>
<dbReference type="PRINTS" id="PR00385">
    <property type="entry name" value="P450"/>
</dbReference>
<evidence type="ECO:0000313" key="9">
    <source>
        <dbReference type="Proteomes" id="UP000095767"/>
    </source>
</evidence>
<dbReference type="GO" id="GO:0020037">
    <property type="term" value="F:heme binding"/>
    <property type="evidence" value="ECO:0007669"/>
    <property type="project" value="InterPro"/>
</dbReference>
<evidence type="ECO:0000256" key="4">
    <source>
        <dbReference type="ARBA" id="ARBA00023002"/>
    </source>
</evidence>
<dbReference type="InterPro" id="IPR036396">
    <property type="entry name" value="Cyt_P450_sf"/>
</dbReference>
<evidence type="ECO:0000313" key="8">
    <source>
        <dbReference type="EMBL" id="OEL36234.1"/>
    </source>
</evidence>